<keyword evidence="1" id="KW-1133">Transmembrane helix</keyword>
<accession>A0A7S3R393</accession>
<organism evidence="3">
    <name type="scientific">Dunaliella tertiolecta</name>
    <name type="common">Green alga</name>
    <dbReference type="NCBI Taxonomy" id="3047"/>
    <lineage>
        <taxon>Eukaryota</taxon>
        <taxon>Viridiplantae</taxon>
        <taxon>Chlorophyta</taxon>
        <taxon>core chlorophytes</taxon>
        <taxon>Chlorophyceae</taxon>
        <taxon>CS clade</taxon>
        <taxon>Chlamydomonadales</taxon>
        <taxon>Dunaliellaceae</taxon>
        <taxon>Dunaliella</taxon>
    </lineage>
</organism>
<reference evidence="3" key="1">
    <citation type="submission" date="2021-01" db="EMBL/GenBank/DDBJ databases">
        <authorList>
            <person name="Corre E."/>
            <person name="Pelletier E."/>
            <person name="Niang G."/>
            <person name="Scheremetjew M."/>
            <person name="Finn R."/>
            <person name="Kale V."/>
            <person name="Holt S."/>
            <person name="Cochrane G."/>
            <person name="Meng A."/>
            <person name="Brown T."/>
            <person name="Cohen L."/>
        </authorList>
    </citation>
    <scope>NUCLEOTIDE SEQUENCE</scope>
    <source>
        <strain evidence="3">CCMP1320</strain>
    </source>
</reference>
<name>A0A7S3R393_DUNTE</name>
<dbReference type="EMBL" id="HBIP01027032">
    <property type="protein sequence ID" value="CAE0501252.1"/>
    <property type="molecule type" value="Transcribed_RNA"/>
</dbReference>
<keyword evidence="1" id="KW-0472">Membrane</keyword>
<evidence type="ECO:0000256" key="1">
    <source>
        <dbReference type="SAM" id="Phobius"/>
    </source>
</evidence>
<dbReference type="AlphaFoldDB" id="A0A7S3R393"/>
<keyword evidence="2" id="KW-0732">Signal</keyword>
<protein>
    <submittedName>
        <fullName evidence="3">Uncharacterized protein</fullName>
    </submittedName>
</protein>
<evidence type="ECO:0000313" key="3">
    <source>
        <dbReference type="EMBL" id="CAE0501252.1"/>
    </source>
</evidence>
<feature type="signal peptide" evidence="2">
    <location>
        <begin position="1"/>
        <end position="20"/>
    </location>
</feature>
<gene>
    <name evidence="3" type="ORF">DTER00134_LOCUS16325</name>
</gene>
<keyword evidence="1" id="KW-0812">Transmembrane</keyword>
<feature type="chain" id="PRO_5030782596" evidence="2">
    <location>
        <begin position="21"/>
        <end position="346"/>
    </location>
</feature>
<feature type="transmembrane region" description="Helical" evidence="1">
    <location>
        <begin position="285"/>
        <end position="307"/>
    </location>
</feature>
<sequence>MKLKIAVALLALLCVSPALSQYGDDYDGYNYEDAYGGGVYDDYGYGGYDDGYGGYAGGEGGAMDYDDLYNDDYGYYQDADKEYYEYYGYYADDDFGYGDDYYYEDADSDDCSIDPVKNTPILPENSVPCDIKVKVKQGGAIAADIDGIYKLESCYNNKPLYRRKNSPPGQERALWYSSTFGDWDLSKGSEPNEADVLMYGGEMEHVSAPVFVTNWHVQDLSNEADMDAFMASNADVTCADGKTPKADPNPMTPKVTGLSPEEMEAKYMQIYSNMKRTEPSPEVNFTFVVLIVVVGLTIVLAIPYFLLQRRVGGAGAGKKGAGGGSFITSFAEVLQRNRKLQGGHVN</sequence>
<evidence type="ECO:0000256" key="2">
    <source>
        <dbReference type="SAM" id="SignalP"/>
    </source>
</evidence>
<proteinExistence type="predicted"/>